<evidence type="ECO:0000256" key="1">
    <source>
        <dbReference type="ARBA" id="ARBA00038069"/>
    </source>
</evidence>
<dbReference type="Gene3D" id="3.30.70.80">
    <property type="entry name" value="Peptidase S8 propeptide/proteinase inhibitor I9"/>
    <property type="match status" value="1"/>
</dbReference>
<evidence type="ECO:0000313" key="3">
    <source>
        <dbReference type="EMBL" id="KAG7098523.1"/>
    </source>
</evidence>
<dbReference type="EMBL" id="CM032181">
    <property type="protein sequence ID" value="KAG7098523.1"/>
    <property type="molecule type" value="Genomic_DNA"/>
</dbReference>
<keyword evidence="4" id="KW-1185">Reference proteome</keyword>
<dbReference type="InterPro" id="IPR010259">
    <property type="entry name" value="S8pro/Inhibitor_I9"/>
</dbReference>
<accession>A0A9P7V1G5</accession>
<dbReference type="Proteomes" id="UP001049176">
    <property type="component" value="Chromosome 1"/>
</dbReference>
<dbReference type="InterPro" id="IPR037045">
    <property type="entry name" value="S8pro/Inhibitor_I9_sf"/>
</dbReference>
<proteinExistence type="inferred from homology"/>
<name>A0A9P7V1G5_9AGAR</name>
<organism evidence="3 4">
    <name type="scientific">Marasmius oreades</name>
    <name type="common">fairy-ring Marasmius</name>
    <dbReference type="NCBI Taxonomy" id="181124"/>
    <lineage>
        <taxon>Eukaryota</taxon>
        <taxon>Fungi</taxon>
        <taxon>Dikarya</taxon>
        <taxon>Basidiomycota</taxon>
        <taxon>Agaricomycotina</taxon>
        <taxon>Agaricomycetes</taxon>
        <taxon>Agaricomycetidae</taxon>
        <taxon>Agaricales</taxon>
        <taxon>Marasmiineae</taxon>
        <taxon>Marasmiaceae</taxon>
        <taxon>Marasmius</taxon>
    </lineage>
</organism>
<dbReference type="OrthoDB" id="5518345at2759"/>
<evidence type="ECO:0000313" key="4">
    <source>
        <dbReference type="Proteomes" id="UP001049176"/>
    </source>
</evidence>
<comment type="caution">
    <text evidence="3">The sequence shown here is derived from an EMBL/GenBank/DDBJ whole genome shotgun (WGS) entry which is preliminary data.</text>
</comment>
<gene>
    <name evidence="3" type="ORF">E1B28_000463</name>
</gene>
<reference evidence="3" key="1">
    <citation type="journal article" date="2021" name="Genome Biol. Evol.">
        <title>The assembled and annotated genome of the fairy-ring fungus Marasmius oreades.</title>
        <authorList>
            <person name="Hiltunen M."/>
            <person name="Ament-Velasquez S.L."/>
            <person name="Johannesson H."/>
        </authorList>
    </citation>
    <scope>NUCLEOTIDE SEQUENCE</scope>
    <source>
        <strain evidence="3">03SP1</strain>
    </source>
</reference>
<dbReference type="PANTHER" id="PTHR28288">
    <property type="entry name" value="PROTEASE B INHIBITOR 2"/>
    <property type="match status" value="1"/>
</dbReference>
<dbReference type="SUPFAM" id="SSF54897">
    <property type="entry name" value="Protease propeptides/inhibitors"/>
    <property type="match status" value="1"/>
</dbReference>
<feature type="domain" description="Inhibitor I9" evidence="2">
    <location>
        <begin position="26"/>
        <end position="75"/>
    </location>
</feature>
<dbReference type="InterPro" id="IPR052471">
    <property type="entry name" value="PBI_I9"/>
</dbReference>
<dbReference type="GO" id="GO:0042144">
    <property type="term" value="P:vacuole fusion, non-autophagic"/>
    <property type="evidence" value="ECO:0007669"/>
    <property type="project" value="TreeGrafter"/>
</dbReference>
<dbReference type="GeneID" id="66069539"/>
<evidence type="ECO:0000259" key="2">
    <source>
        <dbReference type="Pfam" id="PF05922"/>
    </source>
</evidence>
<dbReference type="RefSeq" id="XP_043014993.1">
    <property type="nucleotide sequence ID" value="XM_043146291.1"/>
</dbReference>
<comment type="similarity">
    <text evidence="1">Belongs to the protease inhibitor I9 family.</text>
</comment>
<dbReference type="KEGG" id="more:E1B28_000463"/>
<dbReference type="AlphaFoldDB" id="A0A9P7V1G5"/>
<dbReference type="PANTHER" id="PTHR28288:SF2">
    <property type="entry name" value="PROTEASE B INHIBITOR 2"/>
    <property type="match status" value="1"/>
</dbReference>
<dbReference type="FunFam" id="3.30.70.80:FF:000005">
    <property type="entry name" value="Proteinase inhibitor I2B"/>
    <property type="match status" value="1"/>
</dbReference>
<sequence length="76" mass="8530">MPDKFMVIFKPGTPQSEIDKYVNQVQDNGGEVHHKFDSTLHGFSATIPETQLQQLQSLQASGPIEYIEPDTKVTIQ</sequence>
<dbReference type="GO" id="GO:0004866">
    <property type="term" value="F:endopeptidase inhibitor activity"/>
    <property type="evidence" value="ECO:0007669"/>
    <property type="project" value="TreeGrafter"/>
</dbReference>
<protein>
    <recommendedName>
        <fullName evidence="2">Inhibitor I9 domain-containing protein</fullName>
    </recommendedName>
</protein>
<dbReference type="Pfam" id="PF05922">
    <property type="entry name" value="Inhibitor_I9"/>
    <property type="match status" value="1"/>
</dbReference>